<keyword evidence="1" id="KW-1133">Transmembrane helix</keyword>
<organism evidence="2 3">
    <name type="scientific">Agromyces ramosus</name>
    <dbReference type="NCBI Taxonomy" id="33879"/>
    <lineage>
        <taxon>Bacteria</taxon>
        <taxon>Bacillati</taxon>
        <taxon>Actinomycetota</taxon>
        <taxon>Actinomycetes</taxon>
        <taxon>Micrococcales</taxon>
        <taxon>Microbacteriaceae</taxon>
        <taxon>Agromyces</taxon>
    </lineage>
</organism>
<reference evidence="2 3" key="1">
    <citation type="submission" date="2023-07" db="EMBL/GenBank/DDBJ databases">
        <title>Comparative genomics of wheat-associated soil bacteria to identify genetic determinants of phenazine resistance.</title>
        <authorList>
            <person name="Mouncey N."/>
        </authorList>
    </citation>
    <scope>NUCLEOTIDE SEQUENCE [LARGE SCALE GENOMIC DNA]</scope>
    <source>
        <strain evidence="2 3">V3I3</strain>
    </source>
</reference>
<gene>
    <name evidence="2" type="ORF">QFZ26_002131</name>
</gene>
<comment type="caution">
    <text evidence="2">The sequence shown here is derived from an EMBL/GenBank/DDBJ whole genome shotgun (WGS) entry which is preliminary data.</text>
</comment>
<feature type="transmembrane region" description="Helical" evidence="1">
    <location>
        <begin position="38"/>
        <end position="60"/>
    </location>
</feature>
<keyword evidence="1" id="KW-0812">Transmembrane</keyword>
<keyword evidence="3" id="KW-1185">Reference proteome</keyword>
<evidence type="ECO:0000313" key="3">
    <source>
        <dbReference type="Proteomes" id="UP001239083"/>
    </source>
</evidence>
<name>A0ABU0R920_9MICO</name>
<dbReference type="Proteomes" id="UP001239083">
    <property type="component" value="Unassembled WGS sequence"/>
</dbReference>
<protein>
    <submittedName>
        <fullName evidence="2">Uncharacterized protein</fullName>
    </submittedName>
</protein>
<dbReference type="RefSeq" id="WP_307041922.1">
    <property type="nucleotide sequence ID" value="NZ_JAUSYY010000001.1"/>
</dbReference>
<keyword evidence="1" id="KW-0472">Membrane</keyword>
<dbReference type="EMBL" id="JAUSYY010000001">
    <property type="protein sequence ID" value="MDQ0894576.1"/>
    <property type="molecule type" value="Genomic_DNA"/>
</dbReference>
<evidence type="ECO:0000313" key="2">
    <source>
        <dbReference type="EMBL" id="MDQ0894576.1"/>
    </source>
</evidence>
<evidence type="ECO:0000256" key="1">
    <source>
        <dbReference type="SAM" id="Phobius"/>
    </source>
</evidence>
<proteinExistence type="predicted"/>
<accession>A0ABU0R920</accession>
<sequence length="81" mass="8150">MMQAERAVGTEHTVAADDELAEALAPDEVEPESTPKNIVIAVVGILVVIAALIPITYAALTIGSVVFASLSSFLSGGAAGV</sequence>